<evidence type="ECO:0000313" key="2">
    <source>
        <dbReference type="Proteomes" id="UP000078284"/>
    </source>
</evidence>
<organism evidence="1 2">
    <name type="scientific">Arabidopsis thaliana</name>
    <name type="common">Mouse-ear cress</name>
    <dbReference type="NCBI Taxonomy" id="3702"/>
    <lineage>
        <taxon>Eukaryota</taxon>
        <taxon>Viridiplantae</taxon>
        <taxon>Streptophyta</taxon>
        <taxon>Embryophyta</taxon>
        <taxon>Tracheophyta</taxon>
        <taxon>Spermatophyta</taxon>
        <taxon>Magnoliopsida</taxon>
        <taxon>eudicotyledons</taxon>
        <taxon>Gunneridae</taxon>
        <taxon>Pentapetalae</taxon>
        <taxon>rosids</taxon>
        <taxon>malvids</taxon>
        <taxon>Brassicales</taxon>
        <taxon>Brassicaceae</taxon>
        <taxon>Camelineae</taxon>
        <taxon>Arabidopsis</taxon>
    </lineage>
</organism>
<protein>
    <submittedName>
        <fullName evidence="1">Uncharacterized protein</fullName>
    </submittedName>
</protein>
<dbReference type="EMBL" id="LUHQ01000003">
    <property type="protein sequence ID" value="OAP04259.1"/>
    <property type="molecule type" value="Genomic_DNA"/>
</dbReference>
<gene>
    <name evidence="1" type="ordered locus">AXX17_At3g33130</name>
</gene>
<dbReference type="Proteomes" id="UP000078284">
    <property type="component" value="Chromosome 3"/>
</dbReference>
<evidence type="ECO:0000313" key="1">
    <source>
        <dbReference type="EMBL" id="OAP04259.1"/>
    </source>
</evidence>
<dbReference type="AlphaFoldDB" id="A0A178VDG3"/>
<comment type="caution">
    <text evidence="1">The sequence shown here is derived from an EMBL/GenBank/DDBJ whole genome shotgun (WGS) entry which is preliminary data.</text>
</comment>
<reference evidence="2" key="1">
    <citation type="journal article" date="2016" name="Proc. Natl. Acad. Sci. U.S.A.">
        <title>Chromosome-level assembly of Arabidopsis thaliana Ler reveals the extent of translocation and inversion polymorphisms.</title>
        <authorList>
            <person name="Zapata L."/>
            <person name="Ding J."/>
            <person name="Willing E.M."/>
            <person name="Hartwig B."/>
            <person name="Bezdan D."/>
            <person name="Jiao W.B."/>
            <person name="Patel V."/>
            <person name="Velikkakam James G."/>
            <person name="Koornneef M."/>
            <person name="Ossowski S."/>
            <person name="Schneeberger K."/>
        </authorList>
    </citation>
    <scope>NUCLEOTIDE SEQUENCE [LARGE SCALE GENOMIC DNA]</scope>
    <source>
        <strain evidence="2">cv. Landsberg erecta</strain>
    </source>
</reference>
<name>A0A178VDG3_ARATH</name>
<sequence length="97" mass="11371">MTRSRTRFLQNKFNAFIENLVNLNYHAPRDFEYSELEDNADFPSKIEDGQDKLLILMEENHQAGIRDHQDSLFYSRHEPWPMIKAQAGCNVTTVTNP</sequence>
<accession>A0A178VDG3</accession>
<proteinExistence type="predicted"/>